<proteinExistence type="predicted"/>
<keyword evidence="2" id="KW-1185">Reference proteome</keyword>
<dbReference type="EMBL" id="MU394351">
    <property type="protein sequence ID" value="KAI6083519.1"/>
    <property type="molecule type" value="Genomic_DNA"/>
</dbReference>
<dbReference type="Proteomes" id="UP001497680">
    <property type="component" value="Unassembled WGS sequence"/>
</dbReference>
<name>A0ACC0CT13_9PEZI</name>
<reference evidence="1 2" key="1">
    <citation type="journal article" date="2022" name="New Phytol.">
        <title>Ecological generalism drives hyperdiversity of secondary metabolite gene clusters in xylarialean endophytes.</title>
        <authorList>
            <person name="Franco M.E.E."/>
            <person name="Wisecaver J.H."/>
            <person name="Arnold A.E."/>
            <person name="Ju Y.M."/>
            <person name="Slot J.C."/>
            <person name="Ahrendt S."/>
            <person name="Moore L.P."/>
            <person name="Eastman K.E."/>
            <person name="Scott K."/>
            <person name="Konkel Z."/>
            <person name="Mondo S.J."/>
            <person name="Kuo A."/>
            <person name="Hayes R.D."/>
            <person name="Haridas S."/>
            <person name="Andreopoulos B."/>
            <person name="Riley R."/>
            <person name="LaButti K."/>
            <person name="Pangilinan J."/>
            <person name="Lipzen A."/>
            <person name="Amirebrahimi M."/>
            <person name="Yan J."/>
            <person name="Adam C."/>
            <person name="Keymanesh K."/>
            <person name="Ng V."/>
            <person name="Louie K."/>
            <person name="Northen T."/>
            <person name="Drula E."/>
            <person name="Henrissat B."/>
            <person name="Hsieh H.M."/>
            <person name="Youens-Clark K."/>
            <person name="Lutzoni F."/>
            <person name="Miadlikowska J."/>
            <person name="Eastwood D.C."/>
            <person name="Hamelin R.C."/>
            <person name="Grigoriev I.V."/>
            <person name="U'Ren J.M."/>
        </authorList>
    </citation>
    <scope>NUCLEOTIDE SEQUENCE [LARGE SCALE GENOMIC DNA]</scope>
    <source>
        <strain evidence="1 2">ER1909</strain>
    </source>
</reference>
<organism evidence="1 2">
    <name type="scientific">Hypoxylon rubiginosum</name>
    <dbReference type="NCBI Taxonomy" id="110542"/>
    <lineage>
        <taxon>Eukaryota</taxon>
        <taxon>Fungi</taxon>
        <taxon>Dikarya</taxon>
        <taxon>Ascomycota</taxon>
        <taxon>Pezizomycotina</taxon>
        <taxon>Sordariomycetes</taxon>
        <taxon>Xylariomycetidae</taxon>
        <taxon>Xylariales</taxon>
        <taxon>Hypoxylaceae</taxon>
        <taxon>Hypoxylon</taxon>
    </lineage>
</organism>
<evidence type="ECO:0000313" key="2">
    <source>
        <dbReference type="Proteomes" id="UP001497680"/>
    </source>
</evidence>
<evidence type="ECO:0000313" key="1">
    <source>
        <dbReference type="EMBL" id="KAI6083519.1"/>
    </source>
</evidence>
<gene>
    <name evidence="1" type="ORF">F4821DRAFT_280883</name>
</gene>
<protein>
    <submittedName>
        <fullName evidence="1">Actin-like ATPase domain-containing protein</fullName>
    </submittedName>
</protein>
<comment type="caution">
    <text evidence="1">The sequence shown here is derived from an EMBL/GenBank/DDBJ whole genome shotgun (WGS) entry which is preliminary data.</text>
</comment>
<accession>A0ACC0CT13</accession>
<sequence>MVVRRSQTKPSFDDAGPSTGDSYLDDFSDVLVIGIDFGTTYSGAAWATHADFQAGQINIINRWPGTGREEGKAPTELFFEDDKVFWGYEVPPDSDPVRWFKLLFLKDEDLAPELRASEFILRGRKMMRENDTTAVDLVADYLREFWKHVVREITKDRGHIVVDALRFHVVVTLPAIWKGYARRGMQDAVRKAGILDERDAGDTTLSFAPEPEAAALFTLCEPGRTVNEGDAYIICDAGGGTVDLITYKIQTTKPLAVCEAAEGTGGLCGGIFIDEAFERICKKRLGRGWDRLSKVGMREVMKGEWEYAIKPQFTVSNSNKEYTVAIPDEAFQNKDAQTDKSRLPYIKNGRIHFRECDLEKAFTQVFASIGELIDGQICLARKRGTSITGIILVGGLGSSPYLYNTLKARYSKHQITVLQSGGIVPRTAICRGAIHKGFLDSYEPIYQAKLADPPIRVVSTISRAHFGTSCSRTFEEGEHLEEDKVWSSDEEKYVADNQMEWYVGKGEDVSKSDPVRKSFYRTFRKDFSRKAIVEEVYQCTDKAAPTRITNKVSHVCDVQWSPDVSFKDLPWETNKSGIRYKILCFEMDFVPRGATVEIAIYCEGRRQNGKDSVMNIQYVR</sequence>